<keyword evidence="7 8" id="KW-0627">Porphyrin biosynthesis</keyword>
<comment type="function">
    <text evidence="8">Catalyzes the decarboxylation of four acetate groups of uroporphyrinogen-III to yield coproporphyrinogen-III.</text>
</comment>
<feature type="binding site" evidence="8">
    <location>
        <position position="149"/>
    </location>
    <ligand>
        <name>substrate</name>
    </ligand>
</feature>
<evidence type="ECO:0000313" key="15">
    <source>
        <dbReference type="Proteomes" id="UP000037784"/>
    </source>
</evidence>
<dbReference type="STRING" id="872965.SE16_12895"/>
<name>A0A0M8KAB8_9CHLR</name>
<dbReference type="GO" id="GO:0004853">
    <property type="term" value="F:uroporphyrinogen decarboxylase activity"/>
    <property type="evidence" value="ECO:0007669"/>
    <property type="project" value="UniProtKB-UniRule"/>
</dbReference>
<dbReference type="Gene3D" id="3.20.20.210">
    <property type="match status" value="1"/>
</dbReference>
<dbReference type="SUPFAM" id="SSF51726">
    <property type="entry name" value="UROD/MetE-like"/>
    <property type="match status" value="1"/>
</dbReference>
<proteinExistence type="inferred from homology"/>
<reference evidence="13 15" key="1">
    <citation type="journal article" date="2015" name="Genome Announc.">
        <title>Draft Genome Sequence of a Heterotrophic Facultative Anaerobic Thermophilic Bacterium, Ardenticatena maritima Strain 110ST.</title>
        <authorList>
            <person name="Kawaichi S."/>
            <person name="Yoshida T."/>
            <person name="Sako Y."/>
            <person name="Nakamura R."/>
        </authorList>
    </citation>
    <scope>NUCLEOTIDE SEQUENCE [LARGE SCALE GENOMIC DNA]</scope>
    <source>
        <strain evidence="13 15">110S</strain>
    </source>
</reference>
<dbReference type="EMBL" id="LGKN01000007">
    <property type="protein sequence ID" value="KPL86960.1"/>
    <property type="molecule type" value="Genomic_DNA"/>
</dbReference>
<dbReference type="PANTHER" id="PTHR21091">
    <property type="entry name" value="METHYLTETRAHYDROFOLATE:HOMOCYSTEINE METHYLTRANSFERASE RELATED"/>
    <property type="match status" value="1"/>
</dbReference>
<evidence type="ECO:0000256" key="7">
    <source>
        <dbReference type="ARBA" id="ARBA00023244"/>
    </source>
</evidence>
<comment type="caution">
    <text evidence="8">Lacks conserved residue(s) required for the propagation of feature annotation.</text>
</comment>
<comment type="similarity">
    <text evidence="2 8 10">Belongs to the uroporphyrinogen decarboxylase family.</text>
</comment>
<evidence type="ECO:0000256" key="3">
    <source>
        <dbReference type="ARBA" id="ARBA00011738"/>
    </source>
</evidence>
<dbReference type="GO" id="GO:0006782">
    <property type="term" value="P:protoporphyrinogen IX biosynthetic process"/>
    <property type="evidence" value="ECO:0007669"/>
    <property type="project" value="UniProtKB-UniRule"/>
</dbReference>
<feature type="domain" description="Uroporphyrinogen decarboxylase (URO-D)" evidence="11">
    <location>
        <begin position="18"/>
        <end position="27"/>
    </location>
</feature>
<dbReference type="PROSITE" id="PS00906">
    <property type="entry name" value="UROD_1"/>
    <property type="match status" value="1"/>
</dbReference>
<reference evidence="15" key="3">
    <citation type="submission" date="2015-08" db="EMBL/GenBank/DDBJ databases">
        <title>Draft Genome Sequence of a Heterotrophic Facultative Anaerobic Bacterium Ardenticatena maritima Strain 110S.</title>
        <authorList>
            <person name="Kawaichi S."/>
            <person name="Yoshida T."/>
            <person name="Sako Y."/>
            <person name="Nakamura R."/>
        </authorList>
    </citation>
    <scope>NUCLEOTIDE SEQUENCE [LARGE SCALE GENOMIC DNA]</scope>
    <source>
        <strain evidence="15">110S</strain>
    </source>
</reference>
<organism evidence="13 15">
    <name type="scientific">Ardenticatena maritima</name>
    <dbReference type="NCBI Taxonomy" id="872965"/>
    <lineage>
        <taxon>Bacteria</taxon>
        <taxon>Bacillati</taxon>
        <taxon>Chloroflexota</taxon>
        <taxon>Ardenticatenia</taxon>
        <taxon>Ardenticatenales</taxon>
        <taxon>Ardenticatenaceae</taxon>
        <taxon>Ardenticatena</taxon>
    </lineage>
</organism>
<feature type="binding site" evidence="8">
    <location>
        <begin position="23"/>
        <end position="27"/>
    </location>
    <ligand>
        <name>substrate</name>
    </ligand>
</feature>
<evidence type="ECO:0000256" key="2">
    <source>
        <dbReference type="ARBA" id="ARBA00009935"/>
    </source>
</evidence>
<feature type="binding site" evidence="8">
    <location>
        <position position="318"/>
    </location>
    <ligand>
        <name>substrate</name>
    </ligand>
</feature>
<evidence type="ECO:0000256" key="6">
    <source>
        <dbReference type="ARBA" id="ARBA00023239"/>
    </source>
</evidence>
<dbReference type="PANTHER" id="PTHR21091:SF169">
    <property type="entry name" value="UROPORPHYRINOGEN DECARBOXYLASE"/>
    <property type="match status" value="1"/>
</dbReference>
<evidence type="ECO:0000256" key="4">
    <source>
        <dbReference type="ARBA" id="ARBA00012288"/>
    </source>
</evidence>
<feature type="binding site" evidence="8">
    <location>
        <position position="72"/>
    </location>
    <ligand>
        <name>substrate</name>
    </ligand>
</feature>
<keyword evidence="8" id="KW-0963">Cytoplasm</keyword>
<dbReference type="InterPro" id="IPR038071">
    <property type="entry name" value="UROD/MetE-like_sf"/>
</dbReference>
<evidence type="ECO:0000313" key="13">
    <source>
        <dbReference type="EMBL" id="GAP63679.1"/>
    </source>
</evidence>
<dbReference type="AlphaFoldDB" id="A0A0M8KAB8"/>
<dbReference type="RefSeq" id="WP_054493485.1">
    <property type="nucleotide sequence ID" value="NZ_BBZA01000181.1"/>
</dbReference>
<reference evidence="14 16" key="2">
    <citation type="submission" date="2015-07" db="EMBL/GenBank/DDBJ databases">
        <title>Whole genome sequence of Ardenticatena maritima DSM 23922.</title>
        <authorList>
            <person name="Hemp J."/>
            <person name="Ward L.M."/>
            <person name="Pace L.A."/>
            <person name="Fischer W.W."/>
        </authorList>
    </citation>
    <scope>NUCLEOTIDE SEQUENCE [LARGE SCALE GENOMIC DNA]</scope>
    <source>
        <strain evidence="14 16">110S</strain>
    </source>
</reference>
<protein>
    <recommendedName>
        <fullName evidence="4 8">Uroporphyrinogen decarboxylase</fullName>
        <shortName evidence="8">UPD</shortName>
        <shortName evidence="8">URO-D</shortName>
        <ecNumber evidence="4 8">4.1.1.37</ecNumber>
    </recommendedName>
</protein>
<evidence type="ECO:0000313" key="14">
    <source>
        <dbReference type="EMBL" id="KPL86960.1"/>
    </source>
</evidence>
<evidence type="ECO:0000256" key="10">
    <source>
        <dbReference type="RuleBase" id="RU004169"/>
    </source>
</evidence>
<accession>A0A0M8KAB8</accession>
<evidence type="ECO:0000256" key="9">
    <source>
        <dbReference type="RuleBase" id="RU000554"/>
    </source>
</evidence>
<comment type="pathway">
    <text evidence="1 8 9">Porphyrin-containing compound metabolism; protoporphyrin-IX biosynthesis; coproporphyrinogen-III from 5-aminolevulinate: step 4/4.</text>
</comment>
<sequence length="352" mass="39689">MNDRFLRACRRESVDTTPVWFMRQAGRFLPEYRALREKHPILEMIKTPELAVEVTLQPLRRFDLDAAIIFADILPLLETMGLELEFVKGEGPVIHNPIRTPDDVAALRVPDAEEIAPFTIEAIRLCRRELDGRVPLIGFSGAPFTLASYAIEGGSSRHYRLTKTFMYAQPQAWHSLMDKLAQVIGAYLQAQAAAGAQALQLFDSWVGALTPNDYAEYVQPYSRRVLDMARQTGVPVIHFSTGTAGMLEQIRATGGDVISIDWRIHLDDAWARIGYDRAIQGNLDPIALMAPWPELRRRAEDILRRAGGRPGHIFNLGHGILPQTPIDNVARLVDFVHEWRVVSPTHEREEQA</sequence>
<dbReference type="UniPathway" id="UPA00251">
    <property type="reaction ID" value="UER00321"/>
</dbReference>
<dbReference type="NCBIfam" id="TIGR01464">
    <property type="entry name" value="hemE"/>
    <property type="match status" value="1"/>
</dbReference>
<dbReference type="Proteomes" id="UP000037784">
    <property type="component" value="Unassembled WGS sequence"/>
</dbReference>
<evidence type="ECO:0000256" key="5">
    <source>
        <dbReference type="ARBA" id="ARBA00022793"/>
    </source>
</evidence>
<dbReference type="GO" id="GO:0005829">
    <property type="term" value="C:cytosol"/>
    <property type="evidence" value="ECO:0007669"/>
    <property type="project" value="TreeGrafter"/>
</dbReference>
<dbReference type="HAMAP" id="MF_00218">
    <property type="entry name" value="URO_D"/>
    <property type="match status" value="1"/>
</dbReference>
<gene>
    <name evidence="8 13" type="primary">hemE</name>
    <name evidence="13" type="ORF">ARMA_2102</name>
    <name evidence="14" type="ORF">SE16_12895</name>
</gene>
<comment type="subcellular location">
    <subcellularLocation>
        <location evidence="8">Cytoplasm</location>
    </subcellularLocation>
</comment>
<dbReference type="InParanoid" id="A0A0M8KAB8"/>
<feature type="binding site" evidence="8">
    <location>
        <position position="204"/>
    </location>
    <ligand>
        <name>substrate</name>
    </ligand>
</feature>
<dbReference type="EC" id="4.1.1.37" evidence="4 8"/>
<evidence type="ECO:0000259" key="12">
    <source>
        <dbReference type="PROSITE" id="PS00907"/>
    </source>
</evidence>
<keyword evidence="5 8" id="KW-0210">Decarboxylase</keyword>
<dbReference type="Pfam" id="PF01208">
    <property type="entry name" value="URO-D"/>
    <property type="match status" value="1"/>
</dbReference>
<comment type="catalytic activity">
    <reaction evidence="8 9">
        <text>uroporphyrinogen III + 4 H(+) = coproporphyrinogen III + 4 CO2</text>
        <dbReference type="Rhea" id="RHEA:19865"/>
        <dbReference type="ChEBI" id="CHEBI:15378"/>
        <dbReference type="ChEBI" id="CHEBI:16526"/>
        <dbReference type="ChEBI" id="CHEBI:57308"/>
        <dbReference type="ChEBI" id="CHEBI:57309"/>
        <dbReference type="EC" id="4.1.1.37"/>
    </reaction>
</comment>
<dbReference type="PROSITE" id="PS00907">
    <property type="entry name" value="UROD_2"/>
    <property type="match status" value="1"/>
</dbReference>
<dbReference type="EMBL" id="BBZA01000181">
    <property type="protein sequence ID" value="GAP63679.1"/>
    <property type="molecule type" value="Genomic_DNA"/>
</dbReference>
<evidence type="ECO:0000259" key="11">
    <source>
        <dbReference type="PROSITE" id="PS00906"/>
    </source>
</evidence>
<dbReference type="FunCoup" id="A0A0M8KAB8">
    <property type="interactions" value="472"/>
</dbReference>
<dbReference type="OrthoDB" id="9780425at2"/>
<comment type="subunit">
    <text evidence="3 8">Homodimer.</text>
</comment>
<keyword evidence="6 8" id="KW-0456">Lyase</keyword>
<evidence type="ECO:0000256" key="1">
    <source>
        <dbReference type="ARBA" id="ARBA00004804"/>
    </source>
</evidence>
<feature type="site" description="Transition state stabilizer" evidence="8">
    <location>
        <position position="72"/>
    </location>
</feature>
<comment type="caution">
    <text evidence="13">The sequence shown here is derived from an EMBL/GenBank/DDBJ whole genome shotgun (WGS) entry which is preliminary data.</text>
</comment>
<dbReference type="InterPro" id="IPR000257">
    <property type="entry name" value="Uroporphyrinogen_deCOase"/>
</dbReference>
<dbReference type="InterPro" id="IPR006361">
    <property type="entry name" value="Uroporphyrinogen_deCO2ase_HemE"/>
</dbReference>
<feature type="domain" description="Uroporphyrinogen decarboxylase (URO-D)" evidence="12">
    <location>
        <begin position="137"/>
        <end position="153"/>
    </location>
</feature>
<keyword evidence="15" id="KW-1185">Reference proteome</keyword>
<dbReference type="Proteomes" id="UP000050502">
    <property type="component" value="Unassembled WGS sequence"/>
</dbReference>
<evidence type="ECO:0000313" key="16">
    <source>
        <dbReference type="Proteomes" id="UP000050502"/>
    </source>
</evidence>
<evidence type="ECO:0000256" key="8">
    <source>
        <dbReference type="HAMAP-Rule" id="MF_00218"/>
    </source>
</evidence>
<dbReference type="CDD" id="cd00717">
    <property type="entry name" value="URO-D"/>
    <property type="match status" value="1"/>
</dbReference>
<dbReference type="PATRIC" id="fig|872965.6.peg.3049"/>
<dbReference type="FunFam" id="3.20.20.210:FF:000006">
    <property type="entry name" value="Uroporphyrinogen decarboxylase"/>
    <property type="match status" value="1"/>
</dbReference>